<comment type="caution">
    <text evidence="1">The sequence shown here is derived from an EMBL/GenBank/DDBJ whole genome shotgun (WGS) entry which is preliminary data.</text>
</comment>
<protein>
    <submittedName>
        <fullName evidence="1">Uncharacterized protein</fullName>
    </submittedName>
</protein>
<name>A0A2S7XBW8_9GAMM</name>
<dbReference type="OrthoDB" id="6265993at2"/>
<organism evidence="1 2">
    <name type="scientific">Aliivibrio sifiae</name>
    <dbReference type="NCBI Taxonomy" id="566293"/>
    <lineage>
        <taxon>Bacteria</taxon>
        <taxon>Pseudomonadati</taxon>
        <taxon>Pseudomonadota</taxon>
        <taxon>Gammaproteobacteria</taxon>
        <taxon>Vibrionales</taxon>
        <taxon>Vibrionaceae</taxon>
        <taxon>Aliivibrio</taxon>
    </lineage>
</organism>
<dbReference type="RefSeq" id="WP_105054439.1">
    <property type="nucleotide sequence ID" value="NZ_CAWNRT010000001.1"/>
</dbReference>
<evidence type="ECO:0000313" key="1">
    <source>
        <dbReference type="EMBL" id="PQJ88859.1"/>
    </source>
</evidence>
<dbReference type="EMBL" id="MSCO01000001">
    <property type="protein sequence ID" value="PQJ88859.1"/>
    <property type="molecule type" value="Genomic_DNA"/>
</dbReference>
<reference evidence="1 2" key="1">
    <citation type="submission" date="2016-12" db="EMBL/GenBank/DDBJ databases">
        <title>Diversity of luminous bacteria.</title>
        <authorList>
            <person name="Yoshizawa S."/>
            <person name="Kogure K."/>
        </authorList>
    </citation>
    <scope>NUCLEOTIDE SEQUENCE [LARGE SCALE GENOMIC DNA]</scope>
    <source>
        <strain evidence="1 2">ATCC 33715</strain>
    </source>
</reference>
<proteinExistence type="predicted"/>
<sequence length="95" mass="10817">MVGSTNQLRPKTILAGIDTQASGAIEGDSINTVCDYPKADAAKAWNHLMNQTFVDFQFHPETPSDWYFHNNNNSTDLSYIRFMHKIKRRAQIIAM</sequence>
<dbReference type="AlphaFoldDB" id="A0A2S7XBW8"/>
<gene>
    <name evidence="1" type="ORF">BTO22_04365</name>
</gene>
<accession>A0A2S7XBW8</accession>
<dbReference type="Proteomes" id="UP000239263">
    <property type="component" value="Unassembled WGS sequence"/>
</dbReference>
<evidence type="ECO:0000313" key="2">
    <source>
        <dbReference type="Proteomes" id="UP000239263"/>
    </source>
</evidence>